<gene>
    <name evidence="3" type="ORF">FAB82_24050</name>
</gene>
<feature type="transmembrane region" description="Helical" evidence="1">
    <location>
        <begin position="104"/>
        <end position="122"/>
    </location>
</feature>
<feature type="transmembrane region" description="Helical" evidence="1">
    <location>
        <begin position="72"/>
        <end position="92"/>
    </location>
</feature>
<feature type="transmembrane region" description="Helical" evidence="1">
    <location>
        <begin position="208"/>
        <end position="225"/>
    </location>
</feature>
<feature type="transmembrane region" description="Helical" evidence="1">
    <location>
        <begin position="549"/>
        <end position="567"/>
    </location>
</feature>
<feature type="transmembrane region" description="Helical" evidence="1">
    <location>
        <begin position="48"/>
        <end position="66"/>
    </location>
</feature>
<feature type="domain" description="TRAP C4-dicarboxylate transport system permease DctM subunit" evidence="2">
    <location>
        <begin position="196"/>
        <end position="668"/>
    </location>
</feature>
<proteinExistence type="predicted"/>
<evidence type="ECO:0000313" key="4">
    <source>
        <dbReference type="Proteomes" id="UP000308760"/>
    </source>
</evidence>
<dbReference type="EMBL" id="STGY01000079">
    <property type="protein sequence ID" value="THV34621.1"/>
    <property type="molecule type" value="Genomic_DNA"/>
</dbReference>
<protein>
    <submittedName>
        <fullName evidence="3">TRAP transporter permease</fullName>
    </submittedName>
</protein>
<feature type="transmembrane region" description="Helical" evidence="1">
    <location>
        <begin position="648"/>
        <end position="669"/>
    </location>
</feature>
<feature type="transmembrane region" description="Helical" evidence="1">
    <location>
        <begin position="676"/>
        <end position="697"/>
    </location>
</feature>
<keyword evidence="1" id="KW-0472">Membrane</keyword>
<keyword evidence="1" id="KW-1133">Transmembrane helix</keyword>
<keyword evidence="4" id="KW-1185">Reference proteome</keyword>
<name>A0A4S8PVU5_9ACTN</name>
<sequence>MSDETGGKTTAVAYDAEEAAKDIKEMTEAEPVTVVGPLRTELHPFWKWLVWSLGVGMSCFHLWTAWQGTLPTIEQGAIHLAFGLALIFLVYRPTRNVEKEKRRGLYWTVGGIAVAAYLYYATGMEMTILLPSVAVLVLVQITRYLPFNVGGMPVADVLLAAGGAWAALWAFQNAADFSRYIIQGFPASGYAAATIGTLLVLVAATRAVGLAITIVCTAMLAYALFGRDMPGFLLHSGKNPDQILDYSFLGSEGIFGIPLQVSSTFVFLYMVFAALLQRTGMERFFTNLALGIAGGRVGGTAKVGVITSVFSGTITGSSVANTVSNGAFTIPMMKKAGYNKEFAGAVEAASSTGGQIMPPVMGSAAFIMLAMVGQGVTYADIMLVAIVPAVLFFVAQYIVVHFVSRREGILGLPKDKLPKLIPLLVSKGYLILPLILIFVILSLGFTPMRAAFLAILATVGLNIVVQLLILAFKGVQGWKSYEEKLTPMGLLNGLADAAKMALPIVAATAAAGLISGTINTTALGLKIGDGLIDLGATLSQYVPIPDSQLYLVMFFTMIACLILGMGLPTTANYVVMAVVAVPALLPLVETRYAEWGLEPFQLALIVHMFVFYFGVMADITPPVCLASFAAAGISGGSPVKTGVQSMRIAISGFIVPFAFVIAPGVMLLGDSWVTTTTAVISAVIGVCFLGVAVAGYMSVPLKWWERILMILAALMLLYGGITVSLIGLAVAVAAFLIQYRRRDGGDADAAPTDRPEPAVTAE</sequence>
<dbReference type="InterPro" id="IPR011853">
    <property type="entry name" value="TRAP_DctM-Dct_fused"/>
</dbReference>
<comment type="caution">
    <text evidence="3">The sequence shown here is derived from an EMBL/GenBank/DDBJ whole genome shotgun (WGS) entry which is preliminary data.</text>
</comment>
<reference evidence="4" key="1">
    <citation type="submission" date="2019-04" db="EMBL/GenBank/DDBJ databases">
        <title>Nocardioides xinjiangensis sp. nov.</title>
        <authorList>
            <person name="Liu S."/>
        </authorList>
    </citation>
    <scope>NUCLEOTIDE SEQUENCE [LARGE SCALE GENOMIC DNA]</scope>
    <source>
        <strain evidence="4">18</strain>
    </source>
</reference>
<evidence type="ECO:0000259" key="2">
    <source>
        <dbReference type="Pfam" id="PF06808"/>
    </source>
</evidence>
<feature type="transmembrane region" description="Helical" evidence="1">
    <location>
        <begin position="709"/>
        <end position="737"/>
    </location>
</feature>
<dbReference type="PANTHER" id="PTHR43849:SF2">
    <property type="entry name" value="BLL3936 PROTEIN"/>
    <property type="match status" value="1"/>
</dbReference>
<dbReference type="PANTHER" id="PTHR43849">
    <property type="entry name" value="BLL3936 PROTEIN"/>
    <property type="match status" value="1"/>
</dbReference>
<accession>A0A4S8PVU5</accession>
<dbReference type="Proteomes" id="UP000308760">
    <property type="component" value="Unassembled WGS sequence"/>
</dbReference>
<keyword evidence="1" id="KW-0812">Transmembrane</keyword>
<dbReference type="OrthoDB" id="9759894at2"/>
<feature type="transmembrane region" description="Helical" evidence="1">
    <location>
        <begin position="381"/>
        <end position="403"/>
    </location>
</feature>
<dbReference type="NCBIfam" id="TIGR02123">
    <property type="entry name" value="TRAP_fused"/>
    <property type="match status" value="1"/>
</dbReference>
<feature type="transmembrane region" description="Helical" evidence="1">
    <location>
        <begin position="254"/>
        <end position="276"/>
    </location>
</feature>
<feature type="transmembrane region" description="Helical" evidence="1">
    <location>
        <begin position="424"/>
        <end position="445"/>
    </location>
</feature>
<feature type="transmembrane region" description="Helical" evidence="1">
    <location>
        <begin position="157"/>
        <end position="174"/>
    </location>
</feature>
<reference evidence="3 4" key="2">
    <citation type="submission" date="2019-05" db="EMBL/GenBank/DDBJ databases">
        <title>Glycomyces buryatensis sp. nov.</title>
        <authorList>
            <person name="Nikitina E."/>
        </authorList>
    </citation>
    <scope>NUCLEOTIDE SEQUENCE [LARGE SCALE GENOMIC DNA]</scope>
    <source>
        <strain evidence="3 4">18</strain>
    </source>
</reference>
<dbReference type="RefSeq" id="WP_136537107.1">
    <property type="nucleotide sequence ID" value="NZ_STGY01000079.1"/>
</dbReference>
<feature type="transmembrane region" description="Helical" evidence="1">
    <location>
        <begin position="128"/>
        <end position="145"/>
    </location>
</feature>
<evidence type="ECO:0000256" key="1">
    <source>
        <dbReference type="SAM" id="Phobius"/>
    </source>
</evidence>
<feature type="transmembrane region" description="Helical" evidence="1">
    <location>
        <begin position="602"/>
        <end position="628"/>
    </location>
</feature>
<evidence type="ECO:0000313" key="3">
    <source>
        <dbReference type="EMBL" id="THV34621.1"/>
    </source>
</evidence>
<dbReference type="InterPro" id="IPR010656">
    <property type="entry name" value="DctM"/>
</dbReference>
<feature type="transmembrane region" description="Helical" evidence="1">
    <location>
        <begin position="356"/>
        <end position="375"/>
    </location>
</feature>
<feature type="transmembrane region" description="Helical" evidence="1">
    <location>
        <begin position="451"/>
        <end position="472"/>
    </location>
</feature>
<dbReference type="AlphaFoldDB" id="A0A4S8PVU5"/>
<feature type="transmembrane region" description="Helical" evidence="1">
    <location>
        <begin position="180"/>
        <end position="201"/>
    </location>
</feature>
<dbReference type="Pfam" id="PF06808">
    <property type="entry name" value="DctM"/>
    <property type="match status" value="1"/>
</dbReference>
<organism evidence="3 4">
    <name type="scientific">Glycomyces buryatensis</name>
    <dbReference type="NCBI Taxonomy" id="2570927"/>
    <lineage>
        <taxon>Bacteria</taxon>
        <taxon>Bacillati</taxon>
        <taxon>Actinomycetota</taxon>
        <taxon>Actinomycetes</taxon>
        <taxon>Glycomycetales</taxon>
        <taxon>Glycomycetaceae</taxon>
        <taxon>Glycomyces</taxon>
    </lineage>
</organism>